<evidence type="ECO:0000313" key="4">
    <source>
        <dbReference type="Proteomes" id="UP000729913"/>
    </source>
</evidence>
<dbReference type="PANTHER" id="PTHR36299:SF2">
    <property type="entry name" value="DUF4773 DOMAIN-CONTAINING PROTEIN"/>
    <property type="match status" value="1"/>
</dbReference>
<protein>
    <recommendedName>
        <fullName evidence="2">DUF4773 domain-containing protein</fullName>
    </recommendedName>
</protein>
<keyword evidence="1" id="KW-0732">Signal</keyword>
<accession>A0A8J5RJS4</accession>
<dbReference type="EMBL" id="JAAOIC020000016">
    <property type="protein sequence ID" value="KAG8041439.1"/>
    <property type="molecule type" value="Genomic_DNA"/>
</dbReference>
<name>A0A8J5RJS4_9HYME</name>
<evidence type="ECO:0000259" key="2">
    <source>
        <dbReference type="Pfam" id="PF15998"/>
    </source>
</evidence>
<evidence type="ECO:0000313" key="3">
    <source>
        <dbReference type="EMBL" id="KAG8041439.1"/>
    </source>
</evidence>
<dbReference type="Pfam" id="PF15998">
    <property type="entry name" value="DUF4773"/>
    <property type="match status" value="1"/>
</dbReference>
<dbReference type="InterPro" id="IPR031941">
    <property type="entry name" value="DUF4773"/>
</dbReference>
<organism evidence="3 4">
    <name type="scientific">Cotesia typhae</name>
    <dbReference type="NCBI Taxonomy" id="2053667"/>
    <lineage>
        <taxon>Eukaryota</taxon>
        <taxon>Metazoa</taxon>
        <taxon>Ecdysozoa</taxon>
        <taxon>Arthropoda</taxon>
        <taxon>Hexapoda</taxon>
        <taxon>Insecta</taxon>
        <taxon>Pterygota</taxon>
        <taxon>Neoptera</taxon>
        <taxon>Endopterygota</taxon>
        <taxon>Hymenoptera</taxon>
        <taxon>Apocrita</taxon>
        <taxon>Ichneumonoidea</taxon>
        <taxon>Braconidae</taxon>
        <taxon>Microgastrinae</taxon>
        <taxon>Cotesia</taxon>
    </lineage>
</organism>
<reference evidence="3" key="1">
    <citation type="submission" date="2020-03" db="EMBL/GenBank/DDBJ databases">
        <authorList>
            <person name="Chebbi M.A."/>
            <person name="Drezen J.M."/>
        </authorList>
    </citation>
    <scope>NUCLEOTIDE SEQUENCE</scope>
    <source>
        <tissue evidence="3">Whole body</tissue>
    </source>
</reference>
<feature type="chain" id="PRO_5035317923" description="DUF4773 domain-containing protein" evidence="1">
    <location>
        <begin position="22"/>
        <end position="157"/>
    </location>
</feature>
<sequence>MSTMNYYIFLLIFFSINSINAHFNENQTSGCHCVNYDCGCCQKLNLSVIHGTVCTNFTYLSDDYGISLTITYDNYTLYNETISARNPPPICVGIPEFEKISAEICITFYDLTFKLHHFHCCSNLRVAIYHVIHKEINLGCFDIPLVRKKIYPSVIVI</sequence>
<dbReference type="Proteomes" id="UP000729913">
    <property type="component" value="Unassembled WGS sequence"/>
</dbReference>
<feature type="signal peptide" evidence="1">
    <location>
        <begin position="1"/>
        <end position="21"/>
    </location>
</feature>
<comment type="caution">
    <text evidence="3">The sequence shown here is derived from an EMBL/GenBank/DDBJ whole genome shotgun (WGS) entry which is preliminary data.</text>
</comment>
<evidence type="ECO:0000256" key="1">
    <source>
        <dbReference type="SAM" id="SignalP"/>
    </source>
</evidence>
<feature type="domain" description="DUF4773" evidence="2">
    <location>
        <begin position="31"/>
        <end position="143"/>
    </location>
</feature>
<gene>
    <name evidence="3" type="ORF">G9C98_002732</name>
</gene>
<reference evidence="3" key="2">
    <citation type="submission" date="2021-04" db="EMBL/GenBank/DDBJ databases">
        <title>Genome-wide patterns of bracovirus chromosomal integration into multiple host tissues during parasitism.</title>
        <authorList>
            <person name="Chebbi M.A.C."/>
        </authorList>
    </citation>
    <scope>NUCLEOTIDE SEQUENCE</scope>
    <source>
        <tissue evidence="3">Whole body</tissue>
    </source>
</reference>
<dbReference type="AlphaFoldDB" id="A0A8J5RJS4"/>
<dbReference type="PANTHER" id="PTHR36299">
    <property type="entry name" value="AGAP008005-PA"/>
    <property type="match status" value="1"/>
</dbReference>
<proteinExistence type="predicted"/>
<keyword evidence="4" id="KW-1185">Reference proteome</keyword>
<dbReference type="OrthoDB" id="5952164at2759"/>